<dbReference type="InterPro" id="IPR036950">
    <property type="entry name" value="PBP_transglycosylase"/>
</dbReference>
<keyword evidence="17" id="KW-0046">Antibiotic resistance</keyword>
<feature type="domain" description="Penicillin-binding protein transpeptidase" evidence="24">
    <location>
        <begin position="411"/>
        <end position="686"/>
    </location>
</feature>
<dbReference type="RefSeq" id="WP_022515865.1">
    <property type="nucleotide sequence ID" value="NZ_JACOQH010000004.1"/>
</dbReference>
<dbReference type="InterPro" id="IPR050396">
    <property type="entry name" value="Glycosyltr_51/Transpeptidase"/>
</dbReference>
<keyword evidence="9" id="KW-0808">Transferase</keyword>
<proteinExistence type="predicted"/>
<evidence type="ECO:0000256" key="11">
    <source>
        <dbReference type="ARBA" id="ARBA00022801"/>
    </source>
</evidence>
<dbReference type="EC" id="2.4.99.28" evidence="21"/>
<dbReference type="InterPro" id="IPR023346">
    <property type="entry name" value="Lysozyme-like_dom_sf"/>
</dbReference>
<keyword evidence="6" id="KW-0121">Carboxypeptidase</keyword>
<evidence type="ECO:0000256" key="12">
    <source>
        <dbReference type="ARBA" id="ARBA00022960"/>
    </source>
</evidence>
<keyword evidence="18" id="KW-0511">Multifunctional enzyme</keyword>
<keyword evidence="11" id="KW-0378">Hydrolase</keyword>
<evidence type="ECO:0000313" key="27">
    <source>
        <dbReference type="Proteomes" id="UP000621540"/>
    </source>
</evidence>
<keyword evidence="12" id="KW-0133">Cell shape</keyword>
<dbReference type="Pfam" id="PF00912">
    <property type="entry name" value="Transgly"/>
    <property type="match status" value="1"/>
</dbReference>
<dbReference type="Gene3D" id="1.10.3810.10">
    <property type="entry name" value="Biosynthetic peptidoglycan transglycosylase-like"/>
    <property type="match status" value="1"/>
</dbReference>
<keyword evidence="13" id="KW-0735">Signal-anchor</keyword>
<keyword evidence="19" id="KW-0961">Cell wall biogenesis/degradation</keyword>
<dbReference type="SUPFAM" id="SSF56601">
    <property type="entry name" value="beta-lactamase/transpeptidase-like"/>
    <property type="match status" value="1"/>
</dbReference>
<protein>
    <recommendedName>
        <fullName evidence="4">Penicillin-binding protein 1A</fullName>
        <ecNumber evidence="21">2.4.99.28</ecNumber>
        <ecNumber evidence="3">3.4.16.4</ecNumber>
    </recommendedName>
</protein>
<comment type="catalytic activity">
    <reaction evidence="22">
        <text>[GlcNAc-(1-&gt;4)-Mur2Ac(oyl-L-Ala-gamma-D-Glu-L-Lys-D-Ala-D-Ala)](n)-di-trans,octa-cis-undecaprenyl diphosphate + beta-D-GlcNAc-(1-&gt;4)-Mur2Ac(oyl-L-Ala-gamma-D-Glu-L-Lys-D-Ala-D-Ala)-di-trans,octa-cis-undecaprenyl diphosphate = [GlcNAc-(1-&gt;4)-Mur2Ac(oyl-L-Ala-gamma-D-Glu-L-Lys-D-Ala-D-Ala)](n+1)-di-trans,octa-cis-undecaprenyl diphosphate + di-trans,octa-cis-undecaprenyl diphosphate + H(+)</text>
        <dbReference type="Rhea" id="RHEA:23708"/>
        <dbReference type="Rhea" id="RHEA-COMP:9602"/>
        <dbReference type="Rhea" id="RHEA-COMP:9603"/>
        <dbReference type="ChEBI" id="CHEBI:15378"/>
        <dbReference type="ChEBI" id="CHEBI:58405"/>
        <dbReference type="ChEBI" id="CHEBI:60033"/>
        <dbReference type="ChEBI" id="CHEBI:78435"/>
        <dbReference type="EC" id="2.4.99.28"/>
    </reaction>
</comment>
<name>A0ABR7IAQ3_9FIRM</name>
<keyword evidence="7" id="KW-0645">Protease</keyword>
<evidence type="ECO:0000256" key="14">
    <source>
        <dbReference type="ARBA" id="ARBA00022984"/>
    </source>
</evidence>
<evidence type="ECO:0000256" key="10">
    <source>
        <dbReference type="ARBA" id="ARBA00022692"/>
    </source>
</evidence>
<comment type="catalytic activity">
    <reaction evidence="20">
        <text>Preferential cleavage: (Ac)2-L-Lys-D-Ala-|-D-Ala. Also transpeptidation of peptidyl-alanyl moieties that are N-acyl substituents of D-alanine.</text>
        <dbReference type="EC" id="3.4.16.4"/>
    </reaction>
</comment>
<dbReference type="Gene3D" id="3.40.710.10">
    <property type="entry name" value="DD-peptidase/beta-lactamase superfamily"/>
    <property type="match status" value="1"/>
</dbReference>
<evidence type="ECO:0000313" key="26">
    <source>
        <dbReference type="EMBL" id="MBC5753943.1"/>
    </source>
</evidence>
<evidence type="ECO:0000256" key="17">
    <source>
        <dbReference type="ARBA" id="ARBA00023251"/>
    </source>
</evidence>
<evidence type="ECO:0000256" key="15">
    <source>
        <dbReference type="ARBA" id="ARBA00022989"/>
    </source>
</evidence>
<evidence type="ECO:0000256" key="19">
    <source>
        <dbReference type="ARBA" id="ARBA00023316"/>
    </source>
</evidence>
<evidence type="ECO:0000256" key="4">
    <source>
        <dbReference type="ARBA" id="ARBA00018638"/>
    </source>
</evidence>
<evidence type="ECO:0000256" key="18">
    <source>
        <dbReference type="ARBA" id="ARBA00023268"/>
    </source>
</evidence>
<evidence type="ECO:0000256" key="3">
    <source>
        <dbReference type="ARBA" id="ARBA00012448"/>
    </source>
</evidence>
<reference evidence="26 27" key="1">
    <citation type="submission" date="2020-08" db="EMBL/GenBank/DDBJ databases">
        <title>Genome public.</title>
        <authorList>
            <person name="Liu C."/>
            <person name="Sun Q."/>
        </authorList>
    </citation>
    <scope>NUCLEOTIDE SEQUENCE [LARGE SCALE GENOMIC DNA]</scope>
    <source>
        <strain evidence="26 27">BX0805</strain>
    </source>
</reference>
<comment type="caution">
    <text evidence="26">The sequence shown here is derived from an EMBL/GenBank/DDBJ whole genome shotgun (WGS) entry which is preliminary data.</text>
</comment>
<dbReference type="PANTHER" id="PTHR32282">
    <property type="entry name" value="BINDING PROTEIN TRANSPEPTIDASE, PUTATIVE-RELATED"/>
    <property type="match status" value="1"/>
</dbReference>
<evidence type="ECO:0000256" key="23">
    <source>
        <dbReference type="SAM" id="Phobius"/>
    </source>
</evidence>
<keyword evidence="10 23" id="KW-0812">Transmembrane</keyword>
<dbReference type="Proteomes" id="UP000621540">
    <property type="component" value="Unassembled WGS sequence"/>
</dbReference>
<dbReference type="InterPro" id="IPR001264">
    <property type="entry name" value="Glyco_trans_51"/>
</dbReference>
<sequence length="703" mass="78823">MAKKRKKRKRESYLEQVIYAHENGEDASGGYVFRLIGGFILDFFQTVWMIIKWPILAACALGIAACVFVFFRYGKEINSFREFADECVDNSTEDTFKIFETTYIYDKDETMIAKLSENGDSNYLVYDDIPKDAVNAFVAVEDRNFWTNMGVDFKGIVRVSMDYLLSNGDEVAGASTITQQLTRTVFLSREVSVERKMKEMMIAIRLTKKYTKEQIMEYYINDACFSNGIYGLEAASQAYFGVSAKELDLSQIAYLCAIPNRPTYYDPYDHPERALTRRNKILDDMCKEGYITQEACDAAKTEELTVRTEKQAVGFYNYETTYALNCAAEYLMKLDGFDFRYEFDSQEDYENYEQLYEEQYELEKANLYSGGYKIYTALDTTKQEALQEILDDELSFDREVNSDSEIYALQGAVTVIDNDTGKVVAIIGGRSQDSISSTYSLNRAFQSYRQPGSSIKPLIVYTPAMMQDYTPDSTVYDIDVKTAQKKGVDVSSLTGASMSLRSAVVNSKNGCAYQVFNDIGPKYGLSFATQMEFDRIVPADYTLSAALGGLTYGVTTVQMASGYAALVNEGEFRTPTCITSIVDDNGDELYKEDKAVPVYSSDAAADMIDIMKGVIKSGTAASMKWSSSSSLAAAGKTGTTNESKDGWFCGVTPYYTISVWVGYDTPRTLDSLRGGSYPASIWKDAMLEMTDGMDEDVDFPYAE</sequence>
<dbReference type="SUPFAM" id="SSF53955">
    <property type="entry name" value="Lysozyme-like"/>
    <property type="match status" value="1"/>
</dbReference>
<evidence type="ECO:0000259" key="25">
    <source>
        <dbReference type="Pfam" id="PF00912"/>
    </source>
</evidence>
<dbReference type="EMBL" id="JACOQH010000004">
    <property type="protein sequence ID" value="MBC5753943.1"/>
    <property type="molecule type" value="Genomic_DNA"/>
</dbReference>
<keyword evidence="14" id="KW-0573">Peptidoglycan synthesis</keyword>
<keyword evidence="15 23" id="KW-1133">Transmembrane helix</keyword>
<keyword evidence="8" id="KW-0328">Glycosyltransferase</keyword>
<evidence type="ECO:0000256" key="9">
    <source>
        <dbReference type="ARBA" id="ARBA00022679"/>
    </source>
</evidence>
<evidence type="ECO:0000256" key="8">
    <source>
        <dbReference type="ARBA" id="ARBA00022676"/>
    </source>
</evidence>
<organism evidence="26 27">
    <name type="scientific">Roseburia yibonii</name>
    <dbReference type="NCBI Taxonomy" id="2763063"/>
    <lineage>
        <taxon>Bacteria</taxon>
        <taxon>Bacillati</taxon>
        <taxon>Bacillota</taxon>
        <taxon>Clostridia</taxon>
        <taxon>Lachnospirales</taxon>
        <taxon>Lachnospiraceae</taxon>
        <taxon>Roseburia</taxon>
    </lineage>
</organism>
<evidence type="ECO:0000259" key="24">
    <source>
        <dbReference type="Pfam" id="PF00905"/>
    </source>
</evidence>
<accession>A0ABR7IAQ3</accession>
<keyword evidence="5" id="KW-1003">Cell membrane</keyword>
<dbReference type="InterPro" id="IPR001460">
    <property type="entry name" value="PCN-bd_Tpept"/>
</dbReference>
<evidence type="ECO:0000256" key="21">
    <source>
        <dbReference type="ARBA" id="ARBA00044770"/>
    </source>
</evidence>
<evidence type="ECO:0000256" key="2">
    <source>
        <dbReference type="ARBA" id="ARBA00004401"/>
    </source>
</evidence>
<keyword evidence="27" id="KW-1185">Reference proteome</keyword>
<feature type="domain" description="Glycosyl transferase family 51" evidence="25">
    <location>
        <begin position="110"/>
        <end position="285"/>
    </location>
</feature>
<keyword evidence="16 23" id="KW-0472">Membrane</keyword>
<evidence type="ECO:0000256" key="13">
    <source>
        <dbReference type="ARBA" id="ARBA00022968"/>
    </source>
</evidence>
<evidence type="ECO:0000256" key="6">
    <source>
        <dbReference type="ARBA" id="ARBA00022645"/>
    </source>
</evidence>
<evidence type="ECO:0000256" key="16">
    <source>
        <dbReference type="ARBA" id="ARBA00023136"/>
    </source>
</evidence>
<evidence type="ECO:0000256" key="5">
    <source>
        <dbReference type="ARBA" id="ARBA00022475"/>
    </source>
</evidence>
<gene>
    <name evidence="26" type="ORF">H8Z76_07860</name>
</gene>
<dbReference type="PANTHER" id="PTHR32282:SF11">
    <property type="entry name" value="PENICILLIN-BINDING PROTEIN 1B"/>
    <property type="match status" value="1"/>
</dbReference>
<comment type="function">
    <text evidence="1">Cell wall formation. Synthesis of cross-linked peptidoglycan from the lipid intermediates. The enzyme has a penicillin-insensitive transglycosylase N-terminal domain (formation of linear glycan strands) and a penicillin-sensitive transpeptidase C-terminal domain (cross-linking of the peptide subunits).</text>
</comment>
<evidence type="ECO:0000256" key="22">
    <source>
        <dbReference type="ARBA" id="ARBA00049902"/>
    </source>
</evidence>
<evidence type="ECO:0000256" key="1">
    <source>
        <dbReference type="ARBA" id="ARBA00002624"/>
    </source>
</evidence>
<dbReference type="EC" id="3.4.16.4" evidence="3"/>
<dbReference type="InterPro" id="IPR012338">
    <property type="entry name" value="Beta-lactam/transpept-like"/>
</dbReference>
<dbReference type="Pfam" id="PF00905">
    <property type="entry name" value="Transpeptidase"/>
    <property type="match status" value="1"/>
</dbReference>
<comment type="subcellular location">
    <subcellularLocation>
        <location evidence="2">Cell membrane</location>
        <topology evidence="2">Single-pass type II membrane protein</topology>
    </subcellularLocation>
</comment>
<feature type="transmembrane region" description="Helical" evidence="23">
    <location>
        <begin position="53"/>
        <end position="73"/>
    </location>
</feature>
<evidence type="ECO:0000256" key="7">
    <source>
        <dbReference type="ARBA" id="ARBA00022670"/>
    </source>
</evidence>
<evidence type="ECO:0000256" key="20">
    <source>
        <dbReference type="ARBA" id="ARBA00034000"/>
    </source>
</evidence>